<dbReference type="Pfam" id="PF00535">
    <property type="entry name" value="Glycos_transf_2"/>
    <property type="match status" value="1"/>
</dbReference>
<sequence length="225" mass="25939">MSNSYALLMTVKNAEKYLAETLDSVFAQTLLPQEIRIVDDNSTDSTLEIIESYGPRIVVTKNANAGMAETYNLAIPLVKTEFIAFLDGDDLWLPDKAKRQIDFLVENPQYDVVCSSVLNFRKLNEKDIAYEASREFGPSRLFTASTFRKESFDKFGLLDTSVGHFGWLYEWWSRANEQGIKCGEIEEVLFHRRIHDSNSWVRDRELGNKTIIEIARRNIERRKNG</sequence>
<dbReference type="GO" id="GO:0016758">
    <property type="term" value="F:hexosyltransferase activity"/>
    <property type="evidence" value="ECO:0007669"/>
    <property type="project" value="UniProtKB-ARBA"/>
</dbReference>
<name>A0A6J7HCR8_9ZZZZ</name>
<dbReference type="InterPro" id="IPR001173">
    <property type="entry name" value="Glyco_trans_2-like"/>
</dbReference>
<gene>
    <name evidence="2" type="ORF">UFOPK3614_00494</name>
</gene>
<dbReference type="PANTHER" id="PTHR22916">
    <property type="entry name" value="GLYCOSYLTRANSFERASE"/>
    <property type="match status" value="1"/>
</dbReference>
<dbReference type="InterPro" id="IPR029044">
    <property type="entry name" value="Nucleotide-diphossugar_trans"/>
</dbReference>
<dbReference type="Gene3D" id="3.90.550.10">
    <property type="entry name" value="Spore Coat Polysaccharide Biosynthesis Protein SpsA, Chain A"/>
    <property type="match status" value="1"/>
</dbReference>
<organism evidence="2">
    <name type="scientific">freshwater metagenome</name>
    <dbReference type="NCBI Taxonomy" id="449393"/>
    <lineage>
        <taxon>unclassified sequences</taxon>
        <taxon>metagenomes</taxon>
        <taxon>ecological metagenomes</taxon>
    </lineage>
</organism>
<dbReference type="PANTHER" id="PTHR22916:SF3">
    <property type="entry name" value="UDP-GLCNAC:BETAGAL BETA-1,3-N-ACETYLGLUCOSAMINYLTRANSFERASE-LIKE PROTEIN 1"/>
    <property type="match status" value="1"/>
</dbReference>
<protein>
    <submittedName>
        <fullName evidence="2">Unannotated protein</fullName>
    </submittedName>
</protein>
<dbReference type="AlphaFoldDB" id="A0A6J7HCR8"/>
<reference evidence="2" key="1">
    <citation type="submission" date="2020-05" db="EMBL/GenBank/DDBJ databases">
        <authorList>
            <person name="Chiriac C."/>
            <person name="Salcher M."/>
            <person name="Ghai R."/>
            <person name="Kavagutti S V."/>
        </authorList>
    </citation>
    <scope>NUCLEOTIDE SEQUENCE</scope>
</reference>
<proteinExistence type="predicted"/>
<accession>A0A6J7HCR8</accession>
<dbReference type="EMBL" id="CAFBMS010000019">
    <property type="protein sequence ID" value="CAB4914285.1"/>
    <property type="molecule type" value="Genomic_DNA"/>
</dbReference>
<dbReference type="SUPFAM" id="SSF53448">
    <property type="entry name" value="Nucleotide-diphospho-sugar transferases"/>
    <property type="match status" value="1"/>
</dbReference>
<evidence type="ECO:0000313" key="2">
    <source>
        <dbReference type="EMBL" id="CAB4914285.1"/>
    </source>
</evidence>
<dbReference type="CDD" id="cd00761">
    <property type="entry name" value="Glyco_tranf_GTA_type"/>
    <property type="match status" value="1"/>
</dbReference>
<evidence type="ECO:0000259" key="1">
    <source>
        <dbReference type="Pfam" id="PF00535"/>
    </source>
</evidence>
<feature type="domain" description="Glycosyltransferase 2-like" evidence="1">
    <location>
        <begin position="8"/>
        <end position="140"/>
    </location>
</feature>